<comment type="cofactor">
    <cofactor evidence="7">
        <name>Mg(2+)</name>
        <dbReference type="ChEBI" id="CHEBI:18420"/>
    </cofactor>
</comment>
<dbReference type="GO" id="GO:0009103">
    <property type="term" value="P:lipopolysaccharide biosynthetic process"/>
    <property type="evidence" value="ECO:0007669"/>
    <property type="project" value="TreeGrafter"/>
</dbReference>
<keyword evidence="10" id="KW-1185">Reference proteome</keyword>
<comment type="caution">
    <text evidence="9">The sequence shown here is derived from an EMBL/GenBank/DDBJ whole genome shotgun (WGS) entry which is preliminary data.</text>
</comment>
<dbReference type="Pfam" id="PF00953">
    <property type="entry name" value="Glycos_transf_4"/>
    <property type="match status" value="1"/>
</dbReference>
<feature type="transmembrane region" description="Helical" evidence="8">
    <location>
        <begin position="217"/>
        <end position="236"/>
    </location>
</feature>
<name>B1BZE4_9FIRM</name>
<keyword evidence="7" id="KW-0479">Metal-binding</keyword>
<feature type="transmembrane region" description="Helical" evidence="8">
    <location>
        <begin position="242"/>
        <end position="261"/>
    </location>
</feature>
<evidence type="ECO:0000256" key="6">
    <source>
        <dbReference type="ARBA" id="ARBA00023136"/>
    </source>
</evidence>
<evidence type="ECO:0000256" key="5">
    <source>
        <dbReference type="ARBA" id="ARBA00022989"/>
    </source>
</evidence>
<feature type="transmembrane region" description="Helical" evidence="8">
    <location>
        <begin position="186"/>
        <end position="205"/>
    </location>
</feature>
<dbReference type="GO" id="GO:0071555">
    <property type="term" value="P:cell wall organization"/>
    <property type="evidence" value="ECO:0007669"/>
    <property type="project" value="TreeGrafter"/>
</dbReference>
<keyword evidence="6 8" id="KW-0472">Membrane</keyword>
<feature type="binding site" evidence="7">
    <location>
        <position position="214"/>
    </location>
    <ligand>
        <name>Mg(2+)</name>
        <dbReference type="ChEBI" id="CHEBI:18420"/>
    </ligand>
</feature>
<keyword evidence="4 8" id="KW-0812">Transmembrane</keyword>
<dbReference type="STRING" id="428126.CLOSPI_00320"/>
<dbReference type="CDD" id="cd06853">
    <property type="entry name" value="GT_WecA_like"/>
    <property type="match status" value="1"/>
</dbReference>
<organism evidence="9 10">
    <name type="scientific">Thomasclavelia spiroformis DSM 1552</name>
    <dbReference type="NCBI Taxonomy" id="428126"/>
    <lineage>
        <taxon>Bacteria</taxon>
        <taxon>Bacillati</taxon>
        <taxon>Bacillota</taxon>
        <taxon>Erysipelotrichia</taxon>
        <taxon>Erysipelotrichales</taxon>
        <taxon>Coprobacillaceae</taxon>
        <taxon>Thomasclavelia</taxon>
    </lineage>
</organism>
<reference evidence="9" key="1">
    <citation type="submission" date="2008-02" db="EMBL/GenBank/DDBJ databases">
        <authorList>
            <person name="Fulton L."/>
            <person name="Clifton S."/>
            <person name="Fulton B."/>
            <person name="Xu J."/>
            <person name="Minx P."/>
            <person name="Pepin K.H."/>
            <person name="Johnson M."/>
            <person name="Thiruvilangam P."/>
            <person name="Bhonagiri V."/>
            <person name="Nash W.E."/>
            <person name="Mardis E.R."/>
            <person name="Wilson R.K."/>
        </authorList>
    </citation>
    <scope>NUCLEOTIDE SEQUENCE [LARGE SCALE GENOMIC DNA]</scope>
    <source>
        <strain evidence="9">DSM 1552</strain>
    </source>
</reference>
<feature type="transmembrane region" description="Helical" evidence="8">
    <location>
        <begin position="316"/>
        <end position="333"/>
    </location>
</feature>
<sequence length="563" mass="63401">MRCEKMNPSLIMSFVVTMVITALLIPIVMKIGAKLGIVAHKNKRTVHKVEVPRIGGYAIYISSLIGMVIFLKTDPQINAILIASFLVFFIGLFDDVHDLSPKTKLIVELIAALIVILYGDIYLKGFDFLPANWPPILPGAITVLWIVGITNAINLIDGLDGLSSGISIIVLFTISITSLTSGRTDIASLSLVLAGAIMGFLFYNFHPAKIFLGDCGALYIGFMISVISLLGFGYNVSTFFTLGAPIVVLMVPIMDTLIAIIRRKVHHKKFSEADKAHLHHNLMFKLKLGHRKSVIVLYGITFLFSLTSYIYLYDSLLGTIMFIILMLIFELFVEMTNMVSRKYKPLLTIINIFIQSDRLPKIKFLERYRLKRSKKRVIIDRLIIISCLVLIIGGAGFYLFDDDNKPIAEETRVTPYVKTGSTQLLDDIYIRLDKSYQNKLVSEECQLVAAYFAADYFTLKGKKDNQVGGLDYVYPSLQSELSSFALKSFYTYKEKYPKLEVVDYEIISFSPSKVVVDGLEDNEYYNVLISLEFNREVEEISKSANIVLVLENERFYVVGIDNA</sequence>
<dbReference type="AlphaFoldDB" id="B1BZE4"/>
<feature type="transmembrane region" description="Helical" evidence="8">
    <location>
        <begin position="105"/>
        <end position="123"/>
    </location>
</feature>
<dbReference type="PANTHER" id="PTHR22926">
    <property type="entry name" value="PHOSPHO-N-ACETYLMURAMOYL-PENTAPEPTIDE-TRANSFERASE"/>
    <property type="match status" value="1"/>
</dbReference>
<dbReference type="InterPro" id="IPR018480">
    <property type="entry name" value="PNAcMuramoyl-5peptid_Trfase_CS"/>
</dbReference>
<dbReference type="EC" id="2.7.8.-" evidence="9"/>
<keyword evidence="2" id="KW-1003">Cell membrane</keyword>
<dbReference type="GO" id="GO:0016780">
    <property type="term" value="F:phosphotransferase activity, for other substituted phosphate groups"/>
    <property type="evidence" value="ECO:0007669"/>
    <property type="project" value="InterPro"/>
</dbReference>
<evidence type="ECO:0000256" key="2">
    <source>
        <dbReference type="ARBA" id="ARBA00022475"/>
    </source>
</evidence>
<gene>
    <name evidence="9" type="ORF">CLOSPI_00320</name>
</gene>
<evidence type="ECO:0000313" key="9">
    <source>
        <dbReference type="EMBL" id="EDS75791.1"/>
    </source>
</evidence>
<proteinExistence type="predicted"/>
<keyword evidence="7" id="KW-0460">Magnesium</keyword>
<evidence type="ECO:0000256" key="3">
    <source>
        <dbReference type="ARBA" id="ARBA00022679"/>
    </source>
</evidence>
<evidence type="ECO:0000256" key="7">
    <source>
        <dbReference type="PIRSR" id="PIRSR600715-1"/>
    </source>
</evidence>
<feature type="transmembrane region" description="Helical" evidence="8">
    <location>
        <begin position="293"/>
        <end position="310"/>
    </location>
</feature>
<dbReference type="HOGENOM" id="CLU_484611_0_0_9"/>
<feature type="transmembrane region" description="Helical" evidence="8">
    <location>
        <begin position="378"/>
        <end position="400"/>
    </location>
</feature>
<keyword evidence="3 9" id="KW-0808">Transferase</keyword>
<reference evidence="9" key="2">
    <citation type="submission" date="2014-06" db="EMBL/GenBank/DDBJ databases">
        <title>Draft genome sequence of Clostridium spiroforme (DSM 1552).</title>
        <authorList>
            <person name="Sudarsanam P."/>
            <person name="Ley R."/>
            <person name="Guruge J."/>
            <person name="Turnbaugh P.J."/>
            <person name="Mahowald M."/>
            <person name="Liep D."/>
            <person name="Gordon J."/>
        </authorList>
    </citation>
    <scope>NUCLEOTIDE SEQUENCE</scope>
    <source>
        <strain evidence="9">DSM 1552</strain>
    </source>
</reference>
<dbReference type="GO" id="GO:0005886">
    <property type="term" value="C:plasma membrane"/>
    <property type="evidence" value="ECO:0007669"/>
    <property type="project" value="UniProtKB-SubCell"/>
</dbReference>
<dbReference type="EMBL" id="ABIK02000004">
    <property type="protein sequence ID" value="EDS75791.1"/>
    <property type="molecule type" value="Genomic_DNA"/>
</dbReference>
<protein>
    <submittedName>
        <fullName evidence="9">Glycosyltransferase, group 4 family</fullName>
        <ecNumber evidence="9">2.7.8.-</ecNumber>
    </submittedName>
</protein>
<comment type="subcellular location">
    <subcellularLocation>
        <location evidence="1">Cell membrane</location>
        <topology evidence="1">Multi-pass membrane protein</topology>
    </subcellularLocation>
</comment>
<feature type="transmembrane region" description="Helical" evidence="8">
    <location>
        <begin position="162"/>
        <end position="180"/>
    </location>
</feature>
<feature type="transmembrane region" description="Helical" evidence="8">
    <location>
        <begin position="77"/>
        <end position="93"/>
    </location>
</feature>
<feature type="transmembrane region" description="Helical" evidence="8">
    <location>
        <begin position="54"/>
        <end position="71"/>
    </location>
</feature>
<evidence type="ECO:0000256" key="1">
    <source>
        <dbReference type="ARBA" id="ARBA00004651"/>
    </source>
</evidence>
<feature type="binding site" evidence="7">
    <location>
        <position position="154"/>
    </location>
    <ligand>
        <name>Mg(2+)</name>
        <dbReference type="ChEBI" id="CHEBI:18420"/>
    </ligand>
</feature>
<dbReference type="eggNOG" id="COG0472">
    <property type="taxonomic scope" value="Bacteria"/>
</dbReference>
<feature type="transmembrane region" description="Helical" evidence="8">
    <location>
        <begin position="12"/>
        <end position="33"/>
    </location>
</feature>
<feature type="transmembrane region" description="Helical" evidence="8">
    <location>
        <begin position="135"/>
        <end position="155"/>
    </location>
</feature>
<dbReference type="GO" id="GO:0044038">
    <property type="term" value="P:cell wall macromolecule biosynthetic process"/>
    <property type="evidence" value="ECO:0007669"/>
    <property type="project" value="TreeGrafter"/>
</dbReference>
<keyword evidence="5 8" id="KW-1133">Transmembrane helix</keyword>
<dbReference type="PROSITE" id="PS01348">
    <property type="entry name" value="MRAY_2"/>
    <property type="match status" value="1"/>
</dbReference>
<evidence type="ECO:0000256" key="8">
    <source>
        <dbReference type="SAM" id="Phobius"/>
    </source>
</evidence>
<dbReference type="InterPro" id="IPR000715">
    <property type="entry name" value="Glycosyl_transferase_4"/>
</dbReference>
<accession>B1BZE4</accession>
<dbReference type="PANTHER" id="PTHR22926:SF3">
    <property type="entry name" value="UNDECAPRENYL-PHOSPHATE ALPHA-N-ACETYLGLUCOSAMINYL 1-PHOSPHATE TRANSFERASE"/>
    <property type="match status" value="1"/>
</dbReference>
<evidence type="ECO:0000256" key="4">
    <source>
        <dbReference type="ARBA" id="ARBA00022692"/>
    </source>
</evidence>
<evidence type="ECO:0000313" key="10">
    <source>
        <dbReference type="Proteomes" id="UP000004910"/>
    </source>
</evidence>
<dbReference type="GO" id="GO:0046872">
    <property type="term" value="F:metal ion binding"/>
    <property type="evidence" value="ECO:0007669"/>
    <property type="project" value="UniProtKB-KW"/>
</dbReference>
<dbReference type="Proteomes" id="UP000004910">
    <property type="component" value="Unassembled WGS sequence"/>
</dbReference>